<protein>
    <submittedName>
        <fullName evidence="1">Uncharacterized protein</fullName>
    </submittedName>
</protein>
<accession>A0A4C1WWJ4</accession>
<evidence type="ECO:0000313" key="2">
    <source>
        <dbReference type="Proteomes" id="UP000299102"/>
    </source>
</evidence>
<keyword evidence="2" id="KW-1185">Reference proteome</keyword>
<dbReference type="Proteomes" id="UP000299102">
    <property type="component" value="Unassembled WGS sequence"/>
</dbReference>
<reference evidence="1 2" key="1">
    <citation type="journal article" date="2019" name="Commun. Biol.">
        <title>The bagworm genome reveals a unique fibroin gene that provides high tensile strength.</title>
        <authorList>
            <person name="Kono N."/>
            <person name="Nakamura H."/>
            <person name="Ohtoshi R."/>
            <person name="Tomita M."/>
            <person name="Numata K."/>
            <person name="Arakawa K."/>
        </authorList>
    </citation>
    <scope>NUCLEOTIDE SEQUENCE [LARGE SCALE GENOMIC DNA]</scope>
</reference>
<dbReference type="EMBL" id="BGZK01000647">
    <property type="protein sequence ID" value="GBP54434.1"/>
    <property type="molecule type" value="Genomic_DNA"/>
</dbReference>
<gene>
    <name evidence="1" type="ORF">EVAR_35991_1</name>
</gene>
<sequence length="103" mass="11085">MHTDDFTFLVLSAPDAAKKKKRQPEERKSVELRKKRLFFRRLAVTEKGVAAMSRKKDTGRIINGAVVTVGGARARPARGPRAAGCSPIAHGTGGPGMKFALLA</sequence>
<comment type="caution">
    <text evidence="1">The sequence shown here is derived from an EMBL/GenBank/DDBJ whole genome shotgun (WGS) entry which is preliminary data.</text>
</comment>
<organism evidence="1 2">
    <name type="scientific">Eumeta variegata</name>
    <name type="common">Bagworm moth</name>
    <name type="synonym">Eumeta japonica</name>
    <dbReference type="NCBI Taxonomy" id="151549"/>
    <lineage>
        <taxon>Eukaryota</taxon>
        <taxon>Metazoa</taxon>
        <taxon>Ecdysozoa</taxon>
        <taxon>Arthropoda</taxon>
        <taxon>Hexapoda</taxon>
        <taxon>Insecta</taxon>
        <taxon>Pterygota</taxon>
        <taxon>Neoptera</taxon>
        <taxon>Endopterygota</taxon>
        <taxon>Lepidoptera</taxon>
        <taxon>Glossata</taxon>
        <taxon>Ditrysia</taxon>
        <taxon>Tineoidea</taxon>
        <taxon>Psychidae</taxon>
        <taxon>Oiketicinae</taxon>
        <taxon>Eumeta</taxon>
    </lineage>
</organism>
<proteinExistence type="predicted"/>
<name>A0A4C1WWJ4_EUMVA</name>
<dbReference type="AlphaFoldDB" id="A0A4C1WWJ4"/>
<evidence type="ECO:0000313" key="1">
    <source>
        <dbReference type="EMBL" id="GBP54434.1"/>
    </source>
</evidence>